<evidence type="ECO:0000313" key="2">
    <source>
        <dbReference type="Proteomes" id="UP000247465"/>
    </source>
</evidence>
<dbReference type="AlphaFoldDB" id="A0A2Z4AD32"/>
<evidence type="ECO:0000313" key="1">
    <source>
        <dbReference type="EMBL" id="AWT59891.1"/>
    </source>
</evidence>
<dbReference type="KEGG" id="mtar:DF168_01088"/>
<dbReference type="EMBL" id="CP029803">
    <property type="protein sequence ID" value="AWT59891.1"/>
    <property type="molecule type" value="Genomic_DNA"/>
</dbReference>
<proteinExistence type="predicted"/>
<reference evidence="1 2" key="1">
    <citation type="submission" date="2018-06" db="EMBL/GenBank/DDBJ databases">
        <title>Draft Genome Sequence of a Novel Marine Bacterium Related to the Verrucomicrobia.</title>
        <authorList>
            <person name="Vosseberg J."/>
            <person name="Martijn J."/>
            <person name="Ettema T.J.G."/>
        </authorList>
    </citation>
    <scope>NUCLEOTIDE SEQUENCE [LARGE SCALE GENOMIC DNA]</scope>
    <source>
        <strain evidence="1">TARA_B100001123</strain>
    </source>
</reference>
<name>A0A2Z4AD32_9BACT</name>
<protein>
    <submittedName>
        <fullName evidence="1">Uncharacterized protein</fullName>
    </submittedName>
</protein>
<organism evidence="1 2">
    <name type="scientific">Candidatus Moanibacter tarae</name>
    <dbReference type="NCBI Taxonomy" id="2200854"/>
    <lineage>
        <taxon>Bacteria</taxon>
        <taxon>Pseudomonadati</taxon>
        <taxon>Verrucomicrobiota</taxon>
        <taxon>Opitutia</taxon>
        <taxon>Puniceicoccales</taxon>
        <taxon>Puniceicoccales incertae sedis</taxon>
        <taxon>Candidatus Moanibacter</taxon>
    </lineage>
</organism>
<sequence length="74" mass="8584">MVAKFDYGADSFLVQQTTDVTALWLRFQSNLREINIGIFCFIGQVKRSLTDDFDGRIISLRRAGYPFCFRVLIE</sequence>
<gene>
    <name evidence="1" type="ORF">DF168_01088</name>
</gene>
<dbReference type="Proteomes" id="UP000247465">
    <property type="component" value="Chromosome"/>
</dbReference>
<accession>A0A2Z4AD32</accession>